<sequence length="1962" mass="219070">MTNIDLTDTRLPDSHYQLLTRALPTWLGNASADKRQALAKATPQRLLQGSAEQRAALKRLTGAHWAAQNSVDQTLQHLQDVKAFATPLLEQALKARFGLELDVETTFVRLYIPDHIPWTSIRSGATRTWTVSLLDAALHNFEHKETLADAYEPASTFITRPSESGQFDTLPHIKHVLSISAFTNLCRDVDIGARYARYLDDALAMDNPVAAAVLRHEVDRSHKTALRAALQLARIHADISDDFATLIEGLIDGKPHLKLQGQPLLCQDLQLMGIPLTGIQLFAPNLENPRSSQRLVAYVPDDPQHPLKEYASSLAFKQELIRQLRTPDYQTFFSRFVPHSHRGEFFSGLGRRLSRITWHPPVKGSSEAPWRSTPTDDPKLQFDAVPIRGDVWSHLFQRKLDKMLNDARTLAVSTANVDREARWRLWDSFVEVAASIFNAALMVVAPFVPGLGELMLGYMAYQLLDEVFEGIVDWAEGQGKEAFGHLMGVLESLVQLGAFAAGSHIGPAELRKVLPKDVLAYIDTFKPVSLANEAKRYWKPDLTPYQCPSSLPARLGINELGLHEVRGETILPLENKLYTVEKTSSSEVYQIKHPTRPEAYRPSVQHNQAGAWHTELEQPLQWDKHTLLRRLGHSAQDLSEADRELALHISGTTEHALRKMHVNGERPAALLDDTLSRLRIDRDIQRLIEQLRSDDPAAYQRIDPQDTLQLLTTHGSWPPTKALRIVNDKGQTAWEFGDKNMPVVQVYETQLDNGDLLKTVLRGLTSEEIRTQFGERASDPELSLVRRAQLLRHTLADIADRQRTALFESRYATLQASTEPLTQQLINTTPQLPASVAKTLVSEASGAELEALHERNTPPRLAELARTALNEVRLNRAYEGQHLNAPQPLDTDHLALSSLRTLQGWSGEVQLEARHHSATGETWLRVGPDDAPIHRTLVRTEAGRYQPHDQQGALSSETDLYSAILSALPDKQRDQLGLGIHQGAQLKQRLRQKPLPRSELRVLLTPQSEPRQVTETLRLLGNDNGYHAQAPTPLGAPTLHQRARTLYPQLAEHQLTDLLNHLHSQPGGAVAGLEALHIEYQQLKRDLNTWQGNIPHQEAGNGPVLNLQQRQYEQHNRAHIARELKRCWRRELPIDDFFEDPTRDGHRLNLPYPIRGELPRLSANFDHVSMLTLAGSNHTQGAPAFLGYFPRLRHLAVDSIALGDVPPAVFQMPALNTLSLSNCAITLKPFSQTRLASMTQLQVLDLHNNPLSRVPSVEAMNEIHTLDLSNTGINRLPPGLLSRNELTAAFLNGNQISELPEALFEMPAHASVAFDLSGNPLSSATLERVKTYYQQHGTYWQADAPAVDVRDAKLLYPSLDAKQINQFIYSLPGELEAGKRELARLASELDTLQHELNQWKQQPQSQPLETARRRELNTLLEQSWRRETPQNTQLVHDLEIPQALAGELPTLSARFKHIGSLMIKGSGGSMGSTAFIDSFPALKILDIDNVMLGDIPPSVLNLPELDILGLPRCSIALSPTSREGLQAMNNLRYLNLDHNPLGQPPDLSRLPGLSHVSLKNTGLTQMPLELLGNPPRQTVNLSANGIEQLPDELFSLPSSSTSSLDLSANPLTPQTLESIKRYCQRTGESFAAQAPAEQRIRAQQLYPTFLDTEADRFIFRLPGDMASVDPTLTRLKAEYEQLRDDLQLWVQDVPDRHPILDVPIDEQTRAQDQLSRRNFKTLLEEAWRRESIEDEESLDDELTHKVNLLTPILGDLPQLNANFSHVSSFHLTGNGTTTGVDGTLRSFTNLQSLTLEKCSLGVLPDSIQYMPKLSTLAMEECAIRLTPDTREALASLSQLEFLDLSHNPLGLAPDVSSQHQLTALHLSNAGLREVPEGVFRLDQLHTLDLSNNGISEIPADLLHAPAPFNEDSDLSANPLSAPSLARMREYYQRTGIDFQVDAATVDDQGNPLPMSYPDTEED</sequence>
<keyword evidence="3" id="KW-0175">Coiled coil</keyword>
<reference evidence="6 7" key="1">
    <citation type="submission" date="2016-10" db="EMBL/GenBank/DDBJ databases">
        <authorList>
            <person name="de Groot N.N."/>
        </authorList>
    </citation>
    <scope>NUCLEOTIDE SEQUENCE [LARGE SCALE GENOMIC DNA]</scope>
    <source>
        <strain evidence="6 7">ICMP 14252</strain>
    </source>
</reference>
<gene>
    <name evidence="6" type="ORF">SAMN05216247_10510</name>
</gene>
<proteinExistence type="predicted"/>
<evidence type="ECO:0000313" key="7">
    <source>
        <dbReference type="Proteomes" id="UP000182902"/>
    </source>
</evidence>
<dbReference type="SMART" id="SM00369">
    <property type="entry name" value="LRR_TYP"/>
    <property type="match status" value="10"/>
</dbReference>
<dbReference type="InterPro" id="IPR001611">
    <property type="entry name" value="Leu-rich_rpt"/>
</dbReference>
<dbReference type="InterPro" id="IPR046673">
    <property type="entry name" value="ToxA_N"/>
</dbReference>
<feature type="domain" description="Dermonecrotic toxin N-terminal" evidence="5">
    <location>
        <begin position="75"/>
        <end position="339"/>
    </location>
</feature>
<keyword evidence="1" id="KW-0433">Leucine-rich repeat</keyword>
<dbReference type="PANTHER" id="PTHR48051">
    <property type="match status" value="1"/>
</dbReference>
<dbReference type="InterPro" id="IPR003591">
    <property type="entry name" value="Leu-rich_rpt_typical-subtyp"/>
</dbReference>
<dbReference type="Proteomes" id="UP000182902">
    <property type="component" value="Unassembled WGS sequence"/>
</dbReference>
<evidence type="ECO:0000256" key="1">
    <source>
        <dbReference type="ARBA" id="ARBA00022614"/>
    </source>
</evidence>
<evidence type="ECO:0000256" key="3">
    <source>
        <dbReference type="SAM" id="Coils"/>
    </source>
</evidence>
<protein>
    <submittedName>
        <fullName evidence="6">Leucine Rich Repeat</fullName>
    </submittedName>
</protein>
<dbReference type="EMBL" id="FNOX01000005">
    <property type="protein sequence ID" value="SDY73940.1"/>
    <property type="molecule type" value="Genomic_DNA"/>
</dbReference>
<dbReference type="Gene3D" id="3.80.10.10">
    <property type="entry name" value="Ribonuclease Inhibitor"/>
    <property type="match status" value="3"/>
</dbReference>
<dbReference type="InterPro" id="IPR050216">
    <property type="entry name" value="LRR_domain-containing"/>
</dbReference>
<dbReference type="Pfam" id="PF00560">
    <property type="entry name" value="LRR_1"/>
    <property type="match status" value="2"/>
</dbReference>
<dbReference type="InterPro" id="IPR032675">
    <property type="entry name" value="LRR_dom_sf"/>
</dbReference>
<dbReference type="SUPFAM" id="SSF52058">
    <property type="entry name" value="L domain-like"/>
    <property type="match status" value="2"/>
</dbReference>
<feature type="coiled-coil region" evidence="3">
    <location>
        <begin position="1375"/>
        <end position="1402"/>
    </location>
</feature>
<evidence type="ECO:0000256" key="2">
    <source>
        <dbReference type="ARBA" id="ARBA00022737"/>
    </source>
</evidence>
<dbReference type="PROSITE" id="PS51450">
    <property type="entry name" value="LRR"/>
    <property type="match status" value="3"/>
</dbReference>
<name>A0A1H3MB47_9PSED</name>
<evidence type="ECO:0000256" key="4">
    <source>
        <dbReference type="SAM" id="MobiDB-lite"/>
    </source>
</evidence>
<dbReference type="Pfam" id="PF20178">
    <property type="entry name" value="ToxA_N"/>
    <property type="match status" value="1"/>
</dbReference>
<feature type="region of interest" description="Disordered" evidence="4">
    <location>
        <begin position="1942"/>
        <end position="1962"/>
    </location>
</feature>
<evidence type="ECO:0000313" key="6">
    <source>
        <dbReference type="EMBL" id="SDY73940.1"/>
    </source>
</evidence>
<accession>A0A1H3MB47</accession>
<dbReference type="PANTHER" id="PTHR48051:SF1">
    <property type="entry name" value="RAS SUPPRESSOR PROTEIN 1"/>
    <property type="match status" value="1"/>
</dbReference>
<dbReference type="GO" id="GO:0005737">
    <property type="term" value="C:cytoplasm"/>
    <property type="evidence" value="ECO:0007669"/>
    <property type="project" value="TreeGrafter"/>
</dbReference>
<keyword evidence="2" id="KW-0677">Repeat</keyword>
<dbReference type="RefSeq" id="WP_069787946.1">
    <property type="nucleotide sequence ID" value="NZ_FNOX01000005.1"/>
</dbReference>
<organism evidence="6 7">
    <name type="scientific">Pseudomonas salomonii</name>
    <dbReference type="NCBI Taxonomy" id="191391"/>
    <lineage>
        <taxon>Bacteria</taxon>
        <taxon>Pseudomonadati</taxon>
        <taxon>Pseudomonadota</taxon>
        <taxon>Gammaproteobacteria</taxon>
        <taxon>Pseudomonadales</taxon>
        <taxon>Pseudomonadaceae</taxon>
        <taxon>Pseudomonas</taxon>
    </lineage>
</organism>
<evidence type="ECO:0000259" key="5">
    <source>
        <dbReference type="Pfam" id="PF20178"/>
    </source>
</evidence>